<accession>A0ABS2TG96</accession>
<evidence type="ECO:0000256" key="1">
    <source>
        <dbReference type="SAM" id="MobiDB-lite"/>
    </source>
</evidence>
<evidence type="ECO:0000313" key="3">
    <source>
        <dbReference type="Proteomes" id="UP000705983"/>
    </source>
</evidence>
<dbReference type="InterPro" id="IPR007263">
    <property type="entry name" value="DCC1-like"/>
</dbReference>
<protein>
    <submittedName>
        <fullName evidence="2">DUF393 domain-containing protein</fullName>
    </submittedName>
</protein>
<reference evidence="3" key="1">
    <citation type="submission" date="2021-02" db="EMBL/GenBank/DDBJ databases">
        <title>Leucobacter sp. CX169.</title>
        <authorList>
            <person name="Cheng Y."/>
        </authorList>
    </citation>
    <scope>NUCLEOTIDE SEQUENCE [LARGE SCALE GENOMIC DNA]</scope>
    <source>
        <strain evidence="3">JY899</strain>
    </source>
</reference>
<feature type="region of interest" description="Disordered" evidence="1">
    <location>
        <begin position="115"/>
        <end position="135"/>
    </location>
</feature>
<dbReference type="EMBL" id="JAFFJS010000003">
    <property type="protein sequence ID" value="MBM9433398.1"/>
    <property type="molecule type" value="Genomic_DNA"/>
</dbReference>
<keyword evidence="3" id="KW-1185">Reference proteome</keyword>
<sequence>MEGNNPGAGAICVYDTDCVFCTKLARWASARTAVTFTGHADLSHRGVDESEYEKYLVFAGETVGRGHRAVAAVLKTMGLPWRVFGHIIDWVPVRPVADVVYRKVAESRSCTVNNRGTAGQCSAGRTADQASKVRP</sequence>
<dbReference type="Pfam" id="PF04134">
    <property type="entry name" value="DCC1-like"/>
    <property type="match status" value="1"/>
</dbReference>
<comment type="caution">
    <text evidence="2">The sequence shown here is derived from an EMBL/GenBank/DDBJ whole genome shotgun (WGS) entry which is preliminary data.</text>
</comment>
<gene>
    <name evidence="2" type="ORF">JVW63_06785</name>
</gene>
<organism evidence="2 3">
    <name type="scientific">Flaviflexus equikiangi</name>
    <dbReference type="NCBI Taxonomy" id="2758573"/>
    <lineage>
        <taxon>Bacteria</taxon>
        <taxon>Bacillati</taxon>
        <taxon>Actinomycetota</taxon>
        <taxon>Actinomycetes</taxon>
        <taxon>Actinomycetales</taxon>
        <taxon>Actinomycetaceae</taxon>
        <taxon>Flaviflexus</taxon>
    </lineage>
</organism>
<evidence type="ECO:0000313" key="2">
    <source>
        <dbReference type="EMBL" id="MBM9433398.1"/>
    </source>
</evidence>
<name>A0ABS2TG96_9ACTO</name>
<dbReference type="Proteomes" id="UP000705983">
    <property type="component" value="Unassembled WGS sequence"/>
</dbReference>
<proteinExistence type="predicted"/>
<dbReference type="RefSeq" id="WP_187996694.1">
    <property type="nucleotide sequence ID" value="NZ_JACEXG010000003.1"/>
</dbReference>